<dbReference type="EMBL" id="DUGH01000072">
    <property type="protein sequence ID" value="HIH16336.1"/>
    <property type="molecule type" value="Genomic_DNA"/>
</dbReference>
<reference evidence="3" key="2">
    <citation type="submission" date="2021-03" db="EMBL/GenBank/DDBJ databases">
        <authorList>
            <person name="Jaffe A."/>
        </authorList>
    </citation>
    <scope>NUCLEOTIDE SEQUENCE</scope>
    <source>
        <strain evidence="3">RIFCSPLOWO2_01_FULL_58_19</strain>
    </source>
</reference>
<dbReference type="EMBL" id="JAGVWE010000002">
    <property type="protein sequence ID" value="MBS3062452.1"/>
    <property type="molecule type" value="Genomic_DNA"/>
</dbReference>
<reference evidence="3" key="3">
    <citation type="submission" date="2021-05" db="EMBL/GenBank/DDBJ databases">
        <title>Protein family content uncovers lineage relationships and bacterial pathway maintenance mechanisms in DPANN archaea.</title>
        <authorList>
            <person name="Castelle C.J."/>
            <person name="Meheust R."/>
            <person name="Jaffe A.L."/>
            <person name="Seitz K."/>
            <person name="Gong X."/>
            <person name="Baker B.J."/>
            <person name="Banfield J.F."/>
        </authorList>
    </citation>
    <scope>NUCLEOTIDE SEQUENCE</scope>
    <source>
        <strain evidence="3">RIFCSPLOWO2_01_FULL_58_19</strain>
    </source>
</reference>
<evidence type="ECO:0000313" key="4">
    <source>
        <dbReference type="Proteomes" id="UP000564964"/>
    </source>
</evidence>
<reference evidence="2" key="1">
    <citation type="journal article" date="2020" name="bioRxiv">
        <title>A rank-normalized archaeal taxonomy based on genome phylogeny resolves widespread incomplete and uneven classifications.</title>
        <authorList>
            <person name="Rinke C."/>
            <person name="Chuvochina M."/>
            <person name="Mussig A.J."/>
            <person name="Chaumeil P.-A."/>
            <person name="Waite D.W."/>
            <person name="Whitman W.B."/>
            <person name="Parks D.H."/>
            <person name="Hugenholtz P."/>
        </authorList>
    </citation>
    <scope>NUCLEOTIDE SEQUENCE</scope>
    <source>
        <strain evidence="2">UBA10219</strain>
    </source>
</reference>
<evidence type="ECO:0000313" key="2">
    <source>
        <dbReference type="EMBL" id="HIH16336.1"/>
    </source>
</evidence>
<sequence>MHPRLLALALTLWFAVTTLALSPTSMTIAMDIDKDGAAHVVETYKIRFENREEIELFKQEAKENGSSLISWKIDEPWFFPHFGDERSISRSFVFFDEGLNQISLDYFITGQFATLVEDASRETKWKISDRQLKFFSKGGLLVVPENVTIQINLPTGALIAQEQLSSKVKLEGTTALISGISTNYVNLQYSIPKPIAPLNIFRVFGELLGAHLFLVAALLLLGIVVVVYKREKIVQRIENYIIEHSEIESKAEEDELELEG</sequence>
<name>A0A7J4JM50_9ARCH</name>
<dbReference type="Proteomes" id="UP000564964">
    <property type="component" value="Unassembled WGS sequence"/>
</dbReference>
<evidence type="ECO:0000256" key="1">
    <source>
        <dbReference type="SAM" id="Phobius"/>
    </source>
</evidence>
<feature type="transmembrane region" description="Helical" evidence="1">
    <location>
        <begin position="207"/>
        <end position="228"/>
    </location>
</feature>
<protein>
    <submittedName>
        <fullName evidence="2">Uncharacterized protein</fullName>
    </submittedName>
</protein>
<keyword evidence="1" id="KW-0472">Membrane</keyword>
<gene>
    <name evidence="2" type="ORF">HA252_02945</name>
    <name evidence="3" type="ORF">J4203_01140</name>
</gene>
<comment type="caution">
    <text evidence="2">The sequence shown here is derived from an EMBL/GenBank/DDBJ whole genome shotgun (WGS) entry which is preliminary data.</text>
</comment>
<evidence type="ECO:0000313" key="3">
    <source>
        <dbReference type="EMBL" id="MBS3062452.1"/>
    </source>
</evidence>
<dbReference type="Proteomes" id="UP000678237">
    <property type="component" value="Unassembled WGS sequence"/>
</dbReference>
<keyword evidence="1" id="KW-1133">Transmembrane helix</keyword>
<organism evidence="2 4">
    <name type="scientific">Candidatus Iainarchaeum sp</name>
    <dbReference type="NCBI Taxonomy" id="3101447"/>
    <lineage>
        <taxon>Archaea</taxon>
        <taxon>Candidatus Iainarchaeota</taxon>
        <taxon>Candidatus Iainarchaeia</taxon>
        <taxon>Candidatus Iainarchaeales</taxon>
        <taxon>Candidatus Iainarchaeaceae</taxon>
        <taxon>Candidatus Iainarchaeum</taxon>
    </lineage>
</organism>
<dbReference type="AlphaFoldDB" id="A0A7J4JM50"/>
<proteinExistence type="predicted"/>
<accession>A0A7J4JM50</accession>
<keyword evidence="1" id="KW-0812">Transmembrane</keyword>